<evidence type="ECO:0000313" key="4">
    <source>
        <dbReference type="Proteomes" id="UP000183561"/>
    </source>
</evidence>
<dbReference type="EMBL" id="FNSV01000005">
    <property type="protein sequence ID" value="SEB63645.1"/>
    <property type="molecule type" value="Genomic_DNA"/>
</dbReference>
<dbReference type="Proteomes" id="UP000183561">
    <property type="component" value="Unassembled WGS sequence"/>
</dbReference>
<gene>
    <name evidence="3" type="ORF">SAMN04490239_0989</name>
</gene>
<keyword evidence="4" id="KW-1185">Reference proteome</keyword>
<evidence type="ECO:0008006" key="5">
    <source>
        <dbReference type="Google" id="ProtNLM"/>
    </source>
</evidence>
<dbReference type="PRINTS" id="PR00080">
    <property type="entry name" value="SDRFAMILY"/>
</dbReference>
<accession>A0A1H4KZX7</accession>
<dbReference type="InterPro" id="IPR036291">
    <property type="entry name" value="NAD(P)-bd_dom_sf"/>
</dbReference>
<keyword evidence="2" id="KW-0560">Oxidoreductase</keyword>
<evidence type="ECO:0000256" key="1">
    <source>
        <dbReference type="ARBA" id="ARBA00006484"/>
    </source>
</evidence>
<organism evidence="3 4">
    <name type="scientific">Rhodococcus koreensis</name>
    <dbReference type="NCBI Taxonomy" id="99653"/>
    <lineage>
        <taxon>Bacteria</taxon>
        <taxon>Bacillati</taxon>
        <taxon>Actinomycetota</taxon>
        <taxon>Actinomycetes</taxon>
        <taxon>Mycobacteriales</taxon>
        <taxon>Nocardiaceae</taxon>
        <taxon>Rhodococcus</taxon>
    </lineage>
</organism>
<dbReference type="InterPro" id="IPR002347">
    <property type="entry name" value="SDR_fam"/>
</dbReference>
<dbReference type="SUPFAM" id="SSF51735">
    <property type="entry name" value="NAD(P)-binding Rossmann-fold domains"/>
    <property type="match status" value="1"/>
</dbReference>
<dbReference type="GO" id="GO:0016616">
    <property type="term" value="F:oxidoreductase activity, acting on the CH-OH group of donors, NAD or NADP as acceptor"/>
    <property type="evidence" value="ECO:0007669"/>
    <property type="project" value="TreeGrafter"/>
</dbReference>
<dbReference type="PANTHER" id="PTHR42760">
    <property type="entry name" value="SHORT-CHAIN DEHYDROGENASES/REDUCTASES FAMILY MEMBER"/>
    <property type="match status" value="1"/>
</dbReference>
<dbReference type="PRINTS" id="PR00081">
    <property type="entry name" value="GDHRDH"/>
</dbReference>
<dbReference type="Pfam" id="PF13561">
    <property type="entry name" value="adh_short_C2"/>
    <property type="match status" value="1"/>
</dbReference>
<proteinExistence type="inferred from homology"/>
<protein>
    <recommendedName>
        <fullName evidence="5">NAD(P)-dependent dehydrogenase, short-chain alcohol dehydrogenase family</fullName>
    </recommendedName>
</protein>
<dbReference type="PANTHER" id="PTHR42760:SF133">
    <property type="entry name" value="3-OXOACYL-[ACYL-CARRIER-PROTEIN] REDUCTASE"/>
    <property type="match status" value="1"/>
</dbReference>
<evidence type="ECO:0000313" key="3">
    <source>
        <dbReference type="EMBL" id="SEB63645.1"/>
    </source>
</evidence>
<sequence length="273" mass="28578">MIVRSQRSQFLLSSGTMTAPITPPSDLFDLSGQHAVVTGASSGLGRRFTQVLAAAGAQVLAVARREDLLATLAEENANVTAFTADLSREEDRAATSSRALELFPAVDVLVNNVGISNIVPAEDETVSDFESVLGLNLVSAFSMSQHLGRSMLDHGGSIVNVSSIHGAVSSAPINQASYNASKAGLIGLTRELAGQWGRRGVRVNALAPGYFKSELTAPMWSEPSTLAYLKRNTALARGGEAGELDGALLLLASRAGSYITGTTLFVDGGWTSR</sequence>
<name>A0A1H4KZX7_9NOCA</name>
<dbReference type="Gene3D" id="3.40.50.720">
    <property type="entry name" value="NAD(P)-binding Rossmann-like Domain"/>
    <property type="match status" value="1"/>
</dbReference>
<reference evidence="4" key="1">
    <citation type="submission" date="2016-10" db="EMBL/GenBank/DDBJ databases">
        <authorList>
            <person name="Varghese N."/>
            <person name="Submissions S."/>
        </authorList>
    </citation>
    <scope>NUCLEOTIDE SEQUENCE [LARGE SCALE GENOMIC DNA]</scope>
    <source>
        <strain evidence="4">DSM 44498</strain>
    </source>
</reference>
<comment type="similarity">
    <text evidence="1">Belongs to the short-chain dehydrogenases/reductases (SDR) family.</text>
</comment>
<dbReference type="FunFam" id="3.40.50.720:FF:000084">
    <property type="entry name" value="Short-chain dehydrogenase reductase"/>
    <property type="match status" value="1"/>
</dbReference>
<dbReference type="AlphaFoldDB" id="A0A1H4KZX7"/>
<evidence type="ECO:0000256" key="2">
    <source>
        <dbReference type="ARBA" id="ARBA00023002"/>
    </source>
</evidence>